<name>A0A9E3LUZ3_9NOST</name>
<reference evidence="4" key="1">
    <citation type="submission" date="2021-05" db="EMBL/GenBank/DDBJ databases">
        <authorList>
            <person name="Pietrasiak N."/>
            <person name="Ward R."/>
            <person name="Stajich J.E."/>
            <person name="Kurbessoian T."/>
        </authorList>
    </citation>
    <scope>NUCLEOTIDE SEQUENCE</scope>
    <source>
        <strain evidence="4">HA4357-MV3</strain>
    </source>
</reference>
<dbReference type="InterPro" id="IPR018536">
    <property type="entry name" value="CpcS/CpeS"/>
</dbReference>
<dbReference type="Gene3D" id="2.40.128.20">
    <property type="match status" value="1"/>
</dbReference>
<keyword evidence="2 3" id="KW-0456">Lyase</keyword>
<evidence type="ECO:0000256" key="1">
    <source>
        <dbReference type="ARBA" id="ARBA00010681"/>
    </source>
</evidence>
<dbReference type="GO" id="GO:0017006">
    <property type="term" value="P:protein-tetrapyrrole linkage"/>
    <property type="evidence" value="ECO:0007669"/>
    <property type="project" value="UniProtKB-UniRule"/>
</dbReference>
<dbReference type="EMBL" id="JAHHHW010000138">
    <property type="protein sequence ID" value="MBW4434636.1"/>
    <property type="molecule type" value="Genomic_DNA"/>
</dbReference>
<dbReference type="EC" id="4.-.-.-" evidence="3"/>
<protein>
    <recommendedName>
        <fullName evidence="3">Chromophore lyase CpcS/CpeS</fullName>
        <ecNumber evidence="3">4.-.-.-</ecNumber>
    </recommendedName>
</protein>
<dbReference type="GO" id="GO:0016829">
    <property type="term" value="F:lyase activity"/>
    <property type="evidence" value="ECO:0007669"/>
    <property type="project" value="UniProtKB-KW"/>
</dbReference>
<dbReference type="Pfam" id="PF09367">
    <property type="entry name" value="CpeS"/>
    <property type="match status" value="1"/>
</dbReference>
<comment type="caution">
    <text evidence="4">The sequence shown here is derived from an EMBL/GenBank/DDBJ whole genome shotgun (WGS) entry which is preliminary data.</text>
</comment>
<comment type="similarity">
    <text evidence="1 3">Belongs to the CpcS/CpeS biliprotein lyase family.</text>
</comment>
<dbReference type="Proteomes" id="UP000813215">
    <property type="component" value="Unassembled WGS sequence"/>
</dbReference>
<reference evidence="4" key="2">
    <citation type="journal article" date="2022" name="Microbiol. Resour. Announc.">
        <title>Metagenome Sequencing to Explore Phylogenomics of Terrestrial Cyanobacteria.</title>
        <authorList>
            <person name="Ward R.D."/>
            <person name="Stajich J.E."/>
            <person name="Johansen J.R."/>
            <person name="Huntemann M."/>
            <person name="Clum A."/>
            <person name="Foster B."/>
            <person name="Foster B."/>
            <person name="Roux S."/>
            <person name="Palaniappan K."/>
            <person name="Varghese N."/>
            <person name="Mukherjee S."/>
            <person name="Reddy T.B.K."/>
            <person name="Daum C."/>
            <person name="Copeland A."/>
            <person name="Chen I.A."/>
            <person name="Ivanova N.N."/>
            <person name="Kyrpides N.C."/>
            <person name="Shapiro N."/>
            <person name="Eloe-Fadrosh E.A."/>
            <person name="Pietrasiak N."/>
        </authorList>
    </citation>
    <scope>NUCLEOTIDE SEQUENCE</scope>
    <source>
        <strain evidence="4">HA4357-MV3</strain>
    </source>
</reference>
<dbReference type="InterPro" id="IPR012674">
    <property type="entry name" value="Calycin"/>
</dbReference>
<comment type="function">
    <text evidence="3">Covalently attaches a chromophore to Cys residue(s) of phycobiliproteins.</text>
</comment>
<evidence type="ECO:0000313" key="5">
    <source>
        <dbReference type="Proteomes" id="UP000813215"/>
    </source>
</evidence>
<evidence type="ECO:0000256" key="3">
    <source>
        <dbReference type="HAMAP-Rule" id="MF_01459"/>
    </source>
</evidence>
<dbReference type="CDD" id="cd16339">
    <property type="entry name" value="CpcS"/>
    <property type="match status" value="1"/>
</dbReference>
<evidence type="ECO:0000313" key="4">
    <source>
        <dbReference type="EMBL" id="MBW4434636.1"/>
    </source>
</evidence>
<proteinExistence type="inferred from homology"/>
<organism evidence="4 5">
    <name type="scientific">Pelatocladus maniniholoensis HA4357-MV3</name>
    <dbReference type="NCBI Taxonomy" id="1117104"/>
    <lineage>
        <taxon>Bacteria</taxon>
        <taxon>Bacillati</taxon>
        <taxon>Cyanobacteriota</taxon>
        <taxon>Cyanophyceae</taxon>
        <taxon>Nostocales</taxon>
        <taxon>Nostocaceae</taxon>
        <taxon>Pelatocladus</taxon>
    </lineage>
</organism>
<dbReference type="HAMAP" id="MF_01459">
    <property type="entry name" value="Chrphore_lyase_CpxS"/>
    <property type="match status" value="1"/>
</dbReference>
<evidence type="ECO:0000256" key="2">
    <source>
        <dbReference type="ARBA" id="ARBA00023239"/>
    </source>
</evidence>
<gene>
    <name evidence="3" type="primary">cpcS</name>
    <name evidence="4" type="ORF">KME28_23715</name>
</gene>
<sequence length="187" mass="20952">MNIKEFFELSAGKWFSHRTSHHLAFKQSESGKSDIIIEMLAVDHPEVIKLCEQYEINPKHASCGARVTWKGTMEWDEEDHKGSTVLVPVPNADNPNEGKLLREMGYAEKMPVAGSYKMGDDEALTLITEYETMWSEERLWFASPNLRMRVGVLKRFGGFSMASFTSEIRMGGAGPAKESEAANSVST</sequence>
<accession>A0A9E3LUZ3</accession>
<dbReference type="AlphaFoldDB" id="A0A9E3LUZ3"/>